<keyword evidence="2" id="KW-0255">Endonuclease</keyword>
<sequence>MQCYSCNTTLNRRNKSIEHIIPNAIGGKRKAYNLLCKTCNEAFGQTIDNVLAAQLGRFGYLLNIPLDRGTHPATAPTQTPWVNPTHPAYYRAIAKICLNYYLSKGYPRQYCEQVKAFVKGEHTKPVAFYYFPDHIVPETEEVSHIIHLHGNNKTGVLYAYIELFNMQQLVVIFSMAYEGEDIDVTYCRDVVKGEERTASIRLGLTRQQLESLPSSSTAMEERMSLRYQRLLTIIADKQRRN</sequence>
<dbReference type="Pfam" id="PF14279">
    <property type="entry name" value="HNH_5"/>
    <property type="match status" value="1"/>
</dbReference>
<evidence type="ECO:0000259" key="1">
    <source>
        <dbReference type="Pfam" id="PF14279"/>
    </source>
</evidence>
<dbReference type="InterPro" id="IPR029471">
    <property type="entry name" value="HNH_5"/>
</dbReference>
<evidence type="ECO:0000313" key="3">
    <source>
        <dbReference type="Proteomes" id="UP000324611"/>
    </source>
</evidence>
<dbReference type="CDD" id="cd00085">
    <property type="entry name" value="HNHc"/>
    <property type="match status" value="1"/>
</dbReference>
<dbReference type="InterPro" id="IPR003615">
    <property type="entry name" value="HNH_nuc"/>
</dbReference>
<keyword evidence="3" id="KW-1185">Reference proteome</keyword>
<dbReference type="EMBL" id="VUOC01000004">
    <property type="protein sequence ID" value="KAA2239897.1"/>
    <property type="molecule type" value="Genomic_DNA"/>
</dbReference>
<evidence type="ECO:0000313" key="2">
    <source>
        <dbReference type="EMBL" id="KAA2239897.1"/>
    </source>
</evidence>
<protein>
    <submittedName>
        <fullName evidence="2">HNH endonuclease</fullName>
    </submittedName>
</protein>
<dbReference type="Gene3D" id="1.10.30.50">
    <property type="match status" value="1"/>
</dbReference>
<feature type="domain" description="HNH endonuclease 5" evidence="1">
    <location>
        <begin position="3"/>
        <end position="52"/>
    </location>
</feature>
<dbReference type="GO" id="GO:0004519">
    <property type="term" value="F:endonuclease activity"/>
    <property type="evidence" value="ECO:0007669"/>
    <property type="project" value="UniProtKB-KW"/>
</dbReference>
<accession>A0A5B2VNY1</accession>
<dbReference type="Proteomes" id="UP000324611">
    <property type="component" value="Unassembled WGS sequence"/>
</dbReference>
<organism evidence="2 3">
    <name type="scientific">Chitinophaga agrisoli</name>
    <dbReference type="NCBI Taxonomy" id="2607653"/>
    <lineage>
        <taxon>Bacteria</taxon>
        <taxon>Pseudomonadati</taxon>
        <taxon>Bacteroidota</taxon>
        <taxon>Chitinophagia</taxon>
        <taxon>Chitinophagales</taxon>
        <taxon>Chitinophagaceae</taxon>
        <taxon>Chitinophaga</taxon>
    </lineage>
</organism>
<dbReference type="RefSeq" id="WP_149841074.1">
    <property type="nucleotide sequence ID" value="NZ_VUOC01000004.1"/>
</dbReference>
<dbReference type="AlphaFoldDB" id="A0A5B2VNY1"/>
<keyword evidence="2" id="KW-0540">Nuclease</keyword>
<name>A0A5B2VNY1_9BACT</name>
<keyword evidence="2" id="KW-0378">Hydrolase</keyword>
<comment type="caution">
    <text evidence="2">The sequence shown here is derived from an EMBL/GenBank/DDBJ whole genome shotgun (WGS) entry which is preliminary data.</text>
</comment>
<reference evidence="2 3" key="1">
    <citation type="submission" date="2019-09" db="EMBL/GenBank/DDBJ databases">
        <title>Chitinophaga ginsengihumi sp. nov., isolated from soil of ginseng rhizosphere.</title>
        <authorList>
            <person name="Lee J."/>
        </authorList>
    </citation>
    <scope>NUCLEOTIDE SEQUENCE [LARGE SCALE GENOMIC DNA]</scope>
    <source>
        <strain evidence="2 3">BN140078</strain>
    </source>
</reference>
<proteinExistence type="predicted"/>
<gene>
    <name evidence="2" type="ORF">F0L74_27310</name>
</gene>
<reference evidence="2 3" key="2">
    <citation type="submission" date="2019-09" db="EMBL/GenBank/DDBJ databases">
        <authorList>
            <person name="Jin C."/>
        </authorList>
    </citation>
    <scope>NUCLEOTIDE SEQUENCE [LARGE SCALE GENOMIC DNA]</scope>
    <source>
        <strain evidence="2 3">BN140078</strain>
    </source>
</reference>